<keyword evidence="3" id="KW-1185">Reference proteome</keyword>
<organism evidence="2 3">
    <name type="scientific">Nocardioides iriomotensis</name>
    <dbReference type="NCBI Taxonomy" id="715784"/>
    <lineage>
        <taxon>Bacteria</taxon>
        <taxon>Bacillati</taxon>
        <taxon>Actinomycetota</taxon>
        <taxon>Actinomycetes</taxon>
        <taxon>Propionibacteriales</taxon>
        <taxon>Nocardioidaceae</taxon>
        <taxon>Nocardioides</taxon>
    </lineage>
</organism>
<reference evidence="2 3" key="1">
    <citation type="submission" date="2019-01" db="EMBL/GenBank/DDBJ databases">
        <title>Nocardioides guangzhouensis sp. nov., an actinobacterium isolated from soil.</title>
        <authorList>
            <person name="Fu Y."/>
            <person name="Cai Y."/>
            <person name="Lin Z."/>
            <person name="Chen P."/>
        </authorList>
    </citation>
    <scope>NUCLEOTIDE SEQUENCE [LARGE SCALE GENOMIC DNA]</scope>
    <source>
        <strain evidence="2 3">NBRC 105384</strain>
    </source>
</reference>
<evidence type="ECO:0000313" key="2">
    <source>
        <dbReference type="EMBL" id="RYU09965.1"/>
    </source>
</evidence>
<dbReference type="InterPro" id="IPR027843">
    <property type="entry name" value="DUF4440"/>
</dbReference>
<dbReference type="OrthoDB" id="8114763at2"/>
<dbReference type="AlphaFoldDB" id="A0A4Q5IYF3"/>
<protein>
    <submittedName>
        <fullName evidence="2">Nuclear transport factor 2 family protein</fullName>
    </submittedName>
</protein>
<feature type="domain" description="DUF4440" evidence="1">
    <location>
        <begin position="11"/>
        <end position="118"/>
    </location>
</feature>
<dbReference type="Proteomes" id="UP000291189">
    <property type="component" value="Unassembled WGS sequence"/>
</dbReference>
<comment type="caution">
    <text evidence="2">The sequence shown here is derived from an EMBL/GenBank/DDBJ whole genome shotgun (WGS) entry which is preliminary data.</text>
</comment>
<dbReference type="InterPro" id="IPR032710">
    <property type="entry name" value="NTF2-like_dom_sf"/>
</dbReference>
<dbReference type="EMBL" id="SDPU01000034">
    <property type="protein sequence ID" value="RYU09965.1"/>
    <property type="molecule type" value="Genomic_DNA"/>
</dbReference>
<name>A0A4Q5IYF3_9ACTN</name>
<evidence type="ECO:0000313" key="3">
    <source>
        <dbReference type="Proteomes" id="UP000291189"/>
    </source>
</evidence>
<evidence type="ECO:0000259" key="1">
    <source>
        <dbReference type="Pfam" id="PF14534"/>
    </source>
</evidence>
<dbReference type="Pfam" id="PF14534">
    <property type="entry name" value="DUF4440"/>
    <property type="match status" value="1"/>
</dbReference>
<gene>
    <name evidence="2" type="ORF">ETU37_19210</name>
</gene>
<dbReference type="Gene3D" id="3.10.450.50">
    <property type="match status" value="1"/>
</dbReference>
<accession>A0A4Q5IYF3</accession>
<proteinExistence type="predicted"/>
<sequence length="129" mass="13730">MSAADADRAAVLAAARARADALAAGDAAALTGLLHEDFRWTAHTGATFDREEYVRRNTDGTTVWRSQDLADADIAVVGDTAVVRAEVTDVVEGGDGGSATFRMPMTQTWVREGGRWRCLAGHAGPRRTD</sequence>
<dbReference type="RefSeq" id="WP_129988962.1">
    <property type="nucleotide sequence ID" value="NZ_SDPU01000034.1"/>
</dbReference>
<dbReference type="SUPFAM" id="SSF54427">
    <property type="entry name" value="NTF2-like"/>
    <property type="match status" value="1"/>
</dbReference>